<sequence>MPGSKPKLECGENEEFSVSLTQFFLVRPHESPKGKTDEQNLAPSGRCGNHM</sequence>
<dbReference type="STRING" id="1715692.RUE5091_01868"/>
<keyword evidence="3" id="KW-1185">Reference proteome</keyword>
<protein>
    <submittedName>
        <fullName evidence="2">Uncharacterized protein</fullName>
    </submittedName>
</protein>
<evidence type="ECO:0000256" key="1">
    <source>
        <dbReference type="SAM" id="MobiDB-lite"/>
    </source>
</evidence>
<gene>
    <name evidence="2" type="ORF">RUE5091_01868</name>
</gene>
<reference evidence="3" key="1">
    <citation type="submission" date="2015-09" db="EMBL/GenBank/DDBJ databases">
        <authorList>
            <person name="Rodrigo-Torres L."/>
            <person name="Arahal D.R."/>
        </authorList>
    </citation>
    <scope>NUCLEOTIDE SEQUENCE [LARGE SCALE GENOMIC DNA]</scope>
    <source>
        <strain evidence="3">CECT 5091</strain>
    </source>
</reference>
<organism evidence="2 3">
    <name type="scientific">Ruegeria denitrificans</name>
    <dbReference type="NCBI Taxonomy" id="1715692"/>
    <lineage>
        <taxon>Bacteria</taxon>
        <taxon>Pseudomonadati</taxon>
        <taxon>Pseudomonadota</taxon>
        <taxon>Alphaproteobacteria</taxon>
        <taxon>Rhodobacterales</taxon>
        <taxon>Roseobacteraceae</taxon>
        <taxon>Ruegeria</taxon>
    </lineage>
</organism>
<name>A0A0P1I8P1_9RHOB</name>
<feature type="region of interest" description="Disordered" evidence="1">
    <location>
        <begin position="28"/>
        <end position="51"/>
    </location>
</feature>
<dbReference type="AlphaFoldDB" id="A0A0P1I8P1"/>
<dbReference type="EMBL" id="CYUD01000005">
    <property type="protein sequence ID" value="CUJ97946.1"/>
    <property type="molecule type" value="Genomic_DNA"/>
</dbReference>
<feature type="compositionally biased region" description="Basic and acidic residues" evidence="1">
    <location>
        <begin position="28"/>
        <end position="38"/>
    </location>
</feature>
<dbReference type="Proteomes" id="UP000051260">
    <property type="component" value="Unassembled WGS sequence"/>
</dbReference>
<proteinExistence type="predicted"/>
<evidence type="ECO:0000313" key="3">
    <source>
        <dbReference type="Proteomes" id="UP000051260"/>
    </source>
</evidence>
<evidence type="ECO:0000313" key="2">
    <source>
        <dbReference type="EMBL" id="CUJ97946.1"/>
    </source>
</evidence>
<accession>A0A0P1I8P1</accession>